<feature type="transmembrane region" description="Helical" evidence="11">
    <location>
        <begin position="104"/>
        <end position="123"/>
    </location>
</feature>
<evidence type="ECO:0000256" key="8">
    <source>
        <dbReference type="ARBA" id="ARBA00023136"/>
    </source>
</evidence>
<accession>A0A1Y0BWP4</accession>
<evidence type="ECO:0000256" key="4">
    <source>
        <dbReference type="ARBA" id="ARBA00022475"/>
    </source>
</evidence>
<evidence type="ECO:0000256" key="2">
    <source>
        <dbReference type="ARBA" id="ARBA00008240"/>
    </source>
</evidence>
<evidence type="ECO:0000256" key="9">
    <source>
        <dbReference type="ARBA" id="ARBA00037295"/>
    </source>
</evidence>
<organism evidence="13 14">
    <name type="scientific">Mycobacterium dioxanotrophicus</name>
    <dbReference type="NCBI Taxonomy" id="482462"/>
    <lineage>
        <taxon>Bacteria</taxon>
        <taxon>Bacillati</taxon>
        <taxon>Actinomycetota</taxon>
        <taxon>Actinomycetes</taxon>
        <taxon>Mycobacteriales</taxon>
        <taxon>Mycobacteriaceae</taxon>
        <taxon>Mycobacterium</taxon>
    </lineage>
</organism>
<keyword evidence="7 11" id="KW-1133">Transmembrane helix</keyword>
<dbReference type="InterPro" id="IPR036259">
    <property type="entry name" value="MFS_trans_sf"/>
</dbReference>
<dbReference type="Proteomes" id="UP000195331">
    <property type="component" value="Chromosome"/>
</dbReference>
<comment type="similarity">
    <text evidence="2">Belongs to the major facilitator superfamily. Metabolite:H+ Symporter (MHS) family (TC 2.A.1.6) family.</text>
</comment>
<keyword evidence="14" id="KW-1185">Reference proteome</keyword>
<sequence length="449" mass="47835">MSHSVLVIMATRSESPQLGNAQQDGSTGMRRVASSSLLGCVLEWYDFYLYGFAAALVFNKVFFPSLSPVAGTLMALSTFTVGFIARPLGGVLCGHFGDRIGRKAMLILTIVVMGTATMLFGVLPTYDQVGIWAPICLVVLRFLQGLALGGEWGGAVLMVVEHADQRRRGFWGSVVQLGAPLGQALATGALLICSLSLSNEAFQSWGWRIPFLASGLLLVVALYIRLKVAESPEFEQVKASEDRVAMPIVETLKRHFKGVVLCFSLYMGAITVPFFINGVFMTSYGTSVLEINRNAVLSAVVLTHAVFFTAATLLGGALADRFGNRRIYMFGSVAILLAAFPTFWIVGGGSLGWLIVGMCLFGIPMWVCWGVTPAYFTQQFPANIRYSAISVSGQAATVVGGIVPPAATALVSWSGGPWPVAAIGTVGAAVALIALVTLGKDRHKTSSRS</sequence>
<evidence type="ECO:0000256" key="3">
    <source>
        <dbReference type="ARBA" id="ARBA00022448"/>
    </source>
</evidence>
<feature type="transmembrane region" description="Helical" evidence="11">
    <location>
        <begin position="209"/>
        <end position="226"/>
    </location>
</feature>
<feature type="transmembrane region" description="Helical" evidence="11">
    <location>
        <begin position="388"/>
        <end position="412"/>
    </location>
</feature>
<feature type="transmembrane region" description="Helical" evidence="11">
    <location>
        <begin position="296"/>
        <end position="315"/>
    </location>
</feature>
<dbReference type="InterPro" id="IPR020846">
    <property type="entry name" value="MFS_dom"/>
</dbReference>
<evidence type="ECO:0000256" key="11">
    <source>
        <dbReference type="SAM" id="Phobius"/>
    </source>
</evidence>
<dbReference type="GO" id="GO:0015293">
    <property type="term" value="F:symporter activity"/>
    <property type="evidence" value="ECO:0007669"/>
    <property type="project" value="UniProtKB-KW"/>
</dbReference>
<evidence type="ECO:0000256" key="10">
    <source>
        <dbReference type="ARBA" id="ARBA00039918"/>
    </source>
</evidence>
<evidence type="ECO:0000256" key="5">
    <source>
        <dbReference type="ARBA" id="ARBA00022692"/>
    </source>
</evidence>
<dbReference type="FunFam" id="1.20.1250.20:FF:000001">
    <property type="entry name" value="Dicarboxylate MFS transporter"/>
    <property type="match status" value="1"/>
</dbReference>
<dbReference type="PANTHER" id="PTHR43045:SF1">
    <property type="entry name" value="SHIKIMATE TRANSPORTER"/>
    <property type="match status" value="1"/>
</dbReference>
<dbReference type="GO" id="GO:0005886">
    <property type="term" value="C:plasma membrane"/>
    <property type="evidence" value="ECO:0007669"/>
    <property type="project" value="UniProtKB-SubCell"/>
</dbReference>
<keyword evidence="4" id="KW-1003">Cell membrane</keyword>
<evidence type="ECO:0000256" key="7">
    <source>
        <dbReference type="ARBA" id="ARBA00022989"/>
    </source>
</evidence>
<dbReference type="OrthoDB" id="8953821at2"/>
<evidence type="ECO:0000313" key="14">
    <source>
        <dbReference type="Proteomes" id="UP000195331"/>
    </source>
</evidence>
<proteinExistence type="inferred from homology"/>
<evidence type="ECO:0000259" key="12">
    <source>
        <dbReference type="PROSITE" id="PS50850"/>
    </source>
</evidence>
<dbReference type="PANTHER" id="PTHR43045">
    <property type="entry name" value="SHIKIMATE TRANSPORTER"/>
    <property type="match status" value="1"/>
</dbReference>
<evidence type="ECO:0000256" key="1">
    <source>
        <dbReference type="ARBA" id="ARBA00004651"/>
    </source>
</evidence>
<keyword evidence="6" id="KW-0769">Symport</keyword>
<feature type="transmembrane region" description="Helical" evidence="11">
    <location>
        <begin position="418"/>
        <end position="439"/>
    </location>
</feature>
<dbReference type="AlphaFoldDB" id="A0A1Y0BWP4"/>
<feature type="transmembrane region" description="Helical" evidence="11">
    <location>
        <begin position="352"/>
        <end position="376"/>
    </location>
</feature>
<feature type="transmembrane region" description="Helical" evidence="11">
    <location>
        <begin position="327"/>
        <end position="346"/>
    </location>
</feature>
<dbReference type="CDD" id="cd17369">
    <property type="entry name" value="MFS_ShiA_like"/>
    <property type="match status" value="1"/>
</dbReference>
<dbReference type="Gene3D" id="1.20.1250.20">
    <property type="entry name" value="MFS general substrate transporter like domains"/>
    <property type="match status" value="2"/>
</dbReference>
<feature type="transmembrane region" description="Helical" evidence="11">
    <location>
        <begin position="37"/>
        <end position="58"/>
    </location>
</feature>
<comment type="subcellular location">
    <subcellularLocation>
        <location evidence="1">Cell membrane</location>
        <topology evidence="1">Multi-pass membrane protein</topology>
    </subcellularLocation>
</comment>
<feature type="transmembrane region" description="Helical" evidence="11">
    <location>
        <begin position="129"/>
        <end position="149"/>
    </location>
</feature>
<feature type="domain" description="Major facilitator superfamily (MFS) profile" evidence="12">
    <location>
        <begin position="32"/>
        <end position="442"/>
    </location>
</feature>
<keyword evidence="5 11" id="KW-0812">Transmembrane</keyword>
<comment type="function">
    <text evidence="9">May be a proton symporter involved in the uptake of osmolytes such as proline and glycine betaine.</text>
</comment>
<evidence type="ECO:0000256" key="6">
    <source>
        <dbReference type="ARBA" id="ARBA00022847"/>
    </source>
</evidence>
<dbReference type="PROSITE" id="PS50850">
    <property type="entry name" value="MFS"/>
    <property type="match status" value="1"/>
</dbReference>
<dbReference type="Pfam" id="PF07690">
    <property type="entry name" value="MFS_1"/>
    <property type="match status" value="1"/>
</dbReference>
<feature type="transmembrane region" description="Helical" evidence="11">
    <location>
        <begin position="70"/>
        <end position="92"/>
    </location>
</feature>
<dbReference type="InterPro" id="IPR011701">
    <property type="entry name" value="MFS"/>
</dbReference>
<name>A0A1Y0BWP4_9MYCO</name>
<gene>
    <name evidence="13" type="ORF">BTO20_00810</name>
</gene>
<feature type="transmembrane region" description="Helical" evidence="11">
    <location>
        <begin position="170"/>
        <end position="197"/>
    </location>
</feature>
<feature type="transmembrane region" description="Helical" evidence="11">
    <location>
        <begin position="256"/>
        <end position="276"/>
    </location>
</feature>
<keyword evidence="8 11" id="KW-0472">Membrane</keyword>
<dbReference type="KEGG" id="mdx:BTO20_00810"/>
<keyword evidence="3" id="KW-0813">Transport</keyword>
<reference evidence="13 14" key="1">
    <citation type="submission" date="2017-04" db="EMBL/GenBank/DDBJ databases">
        <title>Whole Genome Sequence of 1,4-Dioxane Degrading Bacterium Mycobacterium dioxanotrophicus PH-06.</title>
        <authorList>
            <person name="He Y."/>
        </authorList>
    </citation>
    <scope>NUCLEOTIDE SEQUENCE [LARGE SCALE GENOMIC DNA]</scope>
    <source>
        <strain evidence="13 14">PH-06</strain>
    </source>
</reference>
<evidence type="ECO:0000313" key="13">
    <source>
        <dbReference type="EMBL" id="ART67331.1"/>
    </source>
</evidence>
<dbReference type="EMBL" id="CP020809">
    <property type="protein sequence ID" value="ART67331.1"/>
    <property type="molecule type" value="Genomic_DNA"/>
</dbReference>
<protein>
    <recommendedName>
        <fullName evidence="10">Putative proline/betaine transporter</fullName>
    </recommendedName>
</protein>
<dbReference type="RefSeq" id="WP_087072547.1">
    <property type="nucleotide sequence ID" value="NZ_CP020809.1"/>
</dbReference>
<dbReference type="SUPFAM" id="SSF103473">
    <property type="entry name" value="MFS general substrate transporter"/>
    <property type="match status" value="1"/>
</dbReference>